<keyword evidence="2" id="KW-1185">Reference proteome</keyword>
<dbReference type="Proteomes" id="UP000831701">
    <property type="component" value="Chromosome 9"/>
</dbReference>
<protein>
    <submittedName>
        <fullName evidence="1">Uncharacterized protein</fullName>
    </submittedName>
</protein>
<sequence length="199" mass="22685">MRDTPVTRTIQQWNDQSDLTLCNYFSTTFRTGWCVFTDRDINTYTDMVICYIGKCIDDFVPRITVRTFPNQKPWVNGEDTHEFLSAVLEQMSSLSPRLQEVAAQSGRHYTCHCGAQTVRHEEFTNLSVDLIPGATTEDLLQEYTKTVVFVLFCRRQSWTSGVSVEEQHAGRAHALQLCQKFKSPMACGMKLSLSLLVQA</sequence>
<evidence type="ECO:0000313" key="1">
    <source>
        <dbReference type="EMBL" id="KAI3367996.1"/>
    </source>
</evidence>
<dbReference type="EMBL" id="CM041539">
    <property type="protein sequence ID" value="KAI3367996.1"/>
    <property type="molecule type" value="Genomic_DNA"/>
</dbReference>
<gene>
    <name evidence="1" type="ORF">L3Q82_026822</name>
</gene>
<accession>A0ACB8WJT2</accession>
<name>A0ACB8WJT2_9TELE</name>
<reference evidence="1" key="1">
    <citation type="submission" date="2022-04" db="EMBL/GenBank/DDBJ databases">
        <title>Jade perch genome.</title>
        <authorList>
            <person name="Chao B."/>
        </authorList>
    </citation>
    <scope>NUCLEOTIDE SEQUENCE</scope>
    <source>
        <strain evidence="1">CB-2022</strain>
    </source>
</reference>
<proteinExistence type="predicted"/>
<organism evidence="1 2">
    <name type="scientific">Scortum barcoo</name>
    <name type="common">barcoo grunter</name>
    <dbReference type="NCBI Taxonomy" id="214431"/>
    <lineage>
        <taxon>Eukaryota</taxon>
        <taxon>Metazoa</taxon>
        <taxon>Chordata</taxon>
        <taxon>Craniata</taxon>
        <taxon>Vertebrata</taxon>
        <taxon>Euteleostomi</taxon>
        <taxon>Actinopterygii</taxon>
        <taxon>Neopterygii</taxon>
        <taxon>Teleostei</taxon>
        <taxon>Neoteleostei</taxon>
        <taxon>Acanthomorphata</taxon>
        <taxon>Eupercaria</taxon>
        <taxon>Centrarchiformes</taxon>
        <taxon>Terapontoidei</taxon>
        <taxon>Terapontidae</taxon>
        <taxon>Scortum</taxon>
    </lineage>
</organism>
<comment type="caution">
    <text evidence="1">The sequence shown here is derived from an EMBL/GenBank/DDBJ whole genome shotgun (WGS) entry which is preliminary data.</text>
</comment>
<evidence type="ECO:0000313" key="2">
    <source>
        <dbReference type="Proteomes" id="UP000831701"/>
    </source>
</evidence>